<organism evidence="3 4">
    <name type="scientific">Chitinophaga qingshengii</name>
    <dbReference type="NCBI Taxonomy" id="1569794"/>
    <lineage>
        <taxon>Bacteria</taxon>
        <taxon>Pseudomonadati</taxon>
        <taxon>Bacteroidota</taxon>
        <taxon>Chitinophagia</taxon>
        <taxon>Chitinophagales</taxon>
        <taxon>Chitinophagaceae</taxon>
        <taxon>Chitinophaga</taxon>
    </lineage>
</organism>
<protein>
    <submittedName>
        <fullName evidence="3">DUF2075 domain-containing protein</fullName>
    </submittedName>
</protein>
<dbReference type="InterPro" id="IPR027417">
    <property type="entry name" value="P-loop_NTPase"/>
</dbReference>
<reference evidence="3 4" key="1">
    <citation type="submission" date="2020-09" db="EMBL/GenBank/DDBJ databases">
        <title>Genome sequences of type strains of Chitinophaga qingshengii and Chitinophaga varians.</title>
        <authorList>
            <person name="Kittiwongwattana C."/>
        </authorList>
    </citation>
    <scope>NUCLEOTIDE SEQUENCE [LARGE SCALE GENOMIC DNA]</scope>
    <source>
        <strain evidence="3 4">JCM 30026</strain>
    </source>
</reference>
<dbReference type="CDD" id="cd10439">
    <property type="entry name" value="GIY-YIG_COG3410"/>
    <property type="match status" value="1"/>
</dbReference>
<proteinExistence type="predicted"/>
<dbReference type="InterPro" id="IPR015927">
    <property type="entry name" value="Peptidase_S24_S26A/B/C"/>
</dbReference>
<dbReference type="Proteomes" id="UP000659124">
    <property type="component" value="Unassembled WGS sequence"/>
</dbReference>
<evidence type="ECO:0000313" key="3">
    <source>
        <dbReference type="EMBL" id="MBC9930299.1"/>
    </source>
</evidence>
<dbReference type="Gene3D" id="3.40.50.300">
    <property type="entry name" value="P-loop containing nucleotide triphosphate hydrolases"/>
    <property type="match status" value="1"/>
</dbReference>
<comment type="caution">
    <text evidence="3">The sequence shown here is derived from an EMBL/GenBank/DDBJ whole genome shotgun (WGS) entry which is preliminary data.</text>
</comment>
<dbReference type="InterPro" id="IPR036286">
    <property type="entry name" value="LexA/Signal_pep-like_sf"/>
</dbReference>
<dbReference type="InterPro" id="IPR018647">
    <property type="entry name" value="SLFN_3-like_DNA/RNA_helicase"/>
</dbReference>
<dbReference type="Pfam" id="PF09848">
    <property type="entry name" value="SLFN-g3_helicase"/>
    <property type="match status" value="1"/>
</dbReference>
<accession>A0ABR7TLL0</accession>
<dbReference type="SUPFAM" id="SSF52540">
    <property type="entry name" value="P-loop containing nucleoside triphosphate hydrolases"/>
    <property type="match status" value="1"/>
</dbReference>
<feature type="domain" description="Schlafen group 3-like DNA/RNA helicase" evidence="2">
    <location>
        <begin position="187"/>
        <end position="557"/>
    </location>
</feature>
<dbReference type="SUPFAM" id="SSF51306">
    <property type="entry name" value="LexA/Signal peptidase"/>
    <property type="match status" value="1"/>
</dbReference>
<dbReference type="InterPro" id="IPR039418">
    <property type="entry name" value="LexA-like"/>
</dbReference>
<evidence type="ECO:0000259" key="2">
    <source>
        <dbReference type="Pfam" id="PF09848"/>
    </source>
</evidence>
<dbReference type="Pfam" id="PF00717">
    <property type="entry name" value="Peptidase_S24"/>
    <property type="match status" value="1"/>
</dbReference>
<name>A0ABR7TLL0_9BACT</name>
<keyword evidence="4" id="KW-1185">Reference proteome</keyword>
<dbReference type="CDD" id="cd06529">
    <property type="entry name" value="S24_LexA-like"/>
    <property type="match status" value="1"/>
</dbReference>
<dbReference type="Gene3D" id="2.10.109.10">
    <property type="entry name" value="Umud Fragment, subunit A"/>
    <property type="match status" value="1"/>
</dbReference>
<dbReference type="EMBL" id="JACVFC010000001">
    <property type="protein sequence ID" value="MBC9930299.1"/>
    <property type="molecule type" value="Genomic_DNA"/>
</dbReference>
<dbReference type="RefSeq" id="WP_188087380.1">
    <property type="nucleotide sequence ID" value="NZ_JACVFC010000001.1"/>
</dbReference>
<feature type="domain" description="Peptidase S24/S26A/S26B/S26C" evidence="1">
    <location>
        <begin position="593"/>
        <end position="687"/>
    </location>
</feature>
<evidence type="ECO:0000259" key="1">
    <source>
        <dbReference type="Pfam" id="PF00717"/>
    </source>
</evidence>
<gene>
    <name evidence="3" type="ORF">ICL07_07910</name>
</gene>
<evidence type="ECO:0000313" key="4">
    <source>
        <dbReference type="Proteomes" id="UP000659124"/>
    </source>
</evidence>
<sequence length="736" mass="84011">MSFTTEFSICPHRFNAEVIDFLGDYPFAENRWPVVYLLKETGKKKLSAYVGETVDIITRLTTHLSHPDKCKLHEVLLISGNKFNKSATLDIEANCIKYLSGDGGYKLLNANLGLRDHDYYQKEELYSNIFRSIWEKLLREKVVKHTLRQIDNSDLFKYSPYKSLSEDQTKSLILILKSLLDDNYKSIVIEGGAGSGKTVLAVFLFKLLHTPTDDFNFGAFGPEDMVVADLVLQLKSKLPNPKMALVIAVDSFRSTVQKIFRNVEGLNAAMVVGPAGLRKNTYDIVLVDEAHRLRQRKNLGSYFGVFDITSEALGFDKEKNHELDWVLKQSAKNILFYDEFQSVRPSDVPQKAFDSLKNSVTTKTEYLYSQFRVKGGAKYVKFITCLLNGDVPRNTEKIKIKNYEFLLFHDLQQMIDQIREKERTEQLARTLAGFAWPWVSKKGKKKVKRDFDIEIGTIKLKWNSVNKDWINSPDAIREVGCIHTVQGYDLNYAGIILGNEIGYDRERGEIIIRRENYFDKNGKNGVKNTAQLKSFIINIYKTMMLRGIKGTYLYVCDEALREYFSKYIPVFGESDTIDTAKESVLKPYVNCVPLYDLSAAAGSFSEQQRVSAETIWYPVEDGIAISKDHFACKVVGESMNKEIPNGAICLFRKYSGGTRNGEIVLVALTDRQDVDFGSSYTVKKYFSKKKQGDDGYWEHEQIILKPLSTNPFYKNILLEGNELTLLEVIGIFEKVL</sequence>